<dbReference type="PROSITE" id="PS00108">
    <property type="entry name" value="PROTEIN_KINASE_ST"/>
    <property type="match status" value="1"/>
</dbReference>
<evidence type="ECO:0000256" key="4">
    <source>
        <dbReference type="ARBA" id="ARBA00012425"/>
    </source>
</evidence>
<name>A0A4T0WUZ0_9ASCO</name>
<keyword evidence="6" id="KW-0808">Transferase</keyword>
<evidence type="ECO:0000256" key="1">
    <source>
        <dbReference type="ARBA" id="ARBA00004123"/>
    </source>
</evidence>
<dbReference type="InterPro" id="IPR050108">
    <property type="entry name" value="CDK"/>
</dbReference>
<keyword evidence="5" id="KW-0723">Serine/threonine-protein kinase</keyword>
<evidence type="ECO:0000256" key="10">
    <source>
        <dbReference type="ARBA" id="ARBA00023242"/>
    </source>
</evidence>
<evidence type="ECO:0000256" key="12">
    <source>
        <dbReference type="ARBA" id="ARBA00047811"/>
    </source>
</evidence>
<dbReference type="Gene3D" id="1.10.510.10">
    <property type="entry name" value="Transferase(Phosphotransferase) domain 1"/>
    <property type="match status" value="1"/>
</dbReference>
<feature type="compositionally biased region" description="Basic and acidic residues" evidence="17">
    <location>
        <begin position="430"/>
        <end position="444"/>
    </location>
</feature>
<feature type="region of interest" description="Disordered" evidence="17">
    <location>
        <begin position="355"/>
        <end position="556"/>
    </location>
</feature>
<evidence type="ECO:0000256" key="9">
    <source>
        <dbReference type="ARBA" id="ARBA00022840"/>
    </source>
</evidence>
<comment type="subcellular location">
    <subcellularLocation>
        <location evidence="1">Nucleus</location>
    </subcellularLocation>
</comment>
<evidence type="ECO:0000256" key="5">
    <source>
        <dbReference type="ARBA" id="ARBA00022527"/>
    </source>
</evidence>
<evidence type="ECO:0000256" key="7">
    <source>
        <dbReference type="ARBA" id="ARBA00022741"/>
    </source>
</evidence>
<comment type="caution">
    <text evidence="19">The sequence shown here is derived from an EMBL/GenBank/DDBJ whole genome shotgun (WGS) entry which is preliminary data.</text>
</comment>
<dbReference type="PROSITE" id="PS50011">
    <property type="entry name" value="PROTEIN_KINASE_DOM"/>
    <property type="match status" value="1"/>
</dbReference>
<dbReference type="Proteomes" id="UP000307173">
    <property type="component" value="Unassembled WGS sequence"/>
</dbReference>
<dbReference type="AlphaFoldDB" id="A0A4T0WUZ0"/>
<dbReference type="PANTHER" id="PTHR24056">
    <property type="entry name" value="CELL DIVISION PROTEIN KINASE"/>
    <property type="match status" value="1"/>
</dbReference>
<feature type="compositionally biased region" description="Basic and acidic residues" evidence="17">
    <location>
        <begin position="459"/>
        <end position="471"/>
    </location>
</feature>
<dbReference type="PROSITE" id="PS00107">
    <property type="entry name" value="PROTEIN_KINASE_ATP"/>
    <property type="match status" value="1"/>
</dbReference>
<dbReference type="GO" id="GO:0008353">
    <property type="term" value="F:RNA polymerase II CTD heptapeptide repeat kinase activity"/>
    <property type="evidence" value="ECO:0007669"/>
    <property type="project" value="UniProtKB-EC"/>
</dbReference>
<keyword evidence="8" id="KW-0418">Kinase</keyword>
<reference evidence="19 20" key="1">
    <citation type="journal article" date="2019" name="Front. Genet.">
        <title>Whole-Genome Sequencing of the Opportunistic Yeast Pathogen Candida inconspicua Uncovers Its Hybrid Origin.</title>
        <authorList>
            <person name="Mixao V."/>
            <person name="Hansen A.P."/>
            <person name="Saus E."/>
            <person name="Boekhout T."/>
            <person name="Lass-Florl C."/>
            <person name="Gabaldon T."/>
        </authorList>
    </citation>
    <scope>NUCLEOTIDE SEQUENCE [LARGE SCALE GENOMIC DNA]</scope>
    <source>
        <strain evidence="19 20">CBS 180</strain>
    </source>
</reference>
<dbReference type="EC" id="2.7.11.22" evidence="4"/>
<comment type="catalytic activity">
    <reaction evidence="14">
        <text>[DNA-directed RNA polymerase] + ATP = phospho-[DNA-directed RNA polymerase] + ADP + H(+)</text>
        <dbReference type="Rhea" id="RHEA:10216"/>
        <dbReference type="Rhea" id="RHEA-COMP:11321"/>
        <dbReference type="Rhea" id="RHEA-COMP:11322"/>
        <dbReference type="ChEBI" id="CHEBI:15378"/>
        <dbReference type="ChEBI" id="CHEBI:30616"/>
        <dbReference type="ChEBI" id="CHEBI:43176"/>
        <dbReference type="ChEBI" id="CHEBI:68546"/>
        <dbReference type="ChEBI" id="CHEBI:456216"/>
        <dbReference type="EC" id="2.7.11.23"/>
    </reaction>
</comment>
<feature type="binding site" evidence="16">
    <location>
        <position position="85"/>
    </location>
    <ligand>
        <name>ATP</name>
        <dbReference type="ChEBI" id="CHEBI:30616"/>
    </ligand>
</feature>
<dbReference type="SUPFAM" id="SSF56112">
    <property type="entry name" value="Protein kinase-like (PK-like)"/>
    <property type="match status" value="1"/>
</dbReference>
<dbReference type="InterPro" id="IPR008271">
    <property type="entry name" value="Ser/Thr_kinase_AS"/>
</dbReference>
<dbReference type="Pfam" id="PF00069">
    <property type="entry name" value="Pkinase"/>
    <property type="match status" value="1"/>
</dbReference>
<evidence type="ECO:0000256" key="14">
    <source>
        <dbReference type="ARBA" id="ARBA00049280"/>
    </source>
</evidence>
<dbReference type="InterPro" id="IPR017441">
    <property type="entry name" value="Protein_kinase_ATP_BS"/>
</dbReference>
<sequence>MSSTHAADAPPSAAGNGAVTTSEQNGVSGATANVTKSSTANKIHRRPPPMATLDNYELYNQLGQGTFGVVTKARHKGSNQLVALKKFLITDKKEGFPITAFREITIMKKLKHKHVLQIIDMVYEKKGSFFYTVCPYISSDLNGLINNPRISFSLPQIKCLMQQILEGINYVHQSGYLHRDIKTANILLDKFGTVKIADFGLARLFHGPPPTTPSSSPGGGLYEYTGLVVTRWYRPPELLLGDRKYTTAVDMWGIGCVFGEFFFKRPILEGKSDLHQAELIFKLLGSPTPENFPNAHLINRHNIDLKHNYPRTLESAFSKFMSPDAISLLSGMLTLNPQQRFNALKALKSPFFSTEPLPSDQTQLANLEDSHESDVKRFKDEKSQKLHHSKFQQSGANSLNHSKYGVDDPALMNRSESTATLSQPLAPQLNDRRDYHKQRTDYPRRTPGTYSTRDVYAPPHEDRRNYHRDYQDTYYSQSHSEVQQQPPPPPQTHQSQPPPPPPPYPPHAQSTDYPEGSFHSRRNSLPKHQLSQIQRHLQASSRPKRPHHHVRRSQYMGDEHYDNYDYYENYDNYEGYDHYEGYGRYDATAASAAPPSVGNIGGTGLPPYSASSASSASRPVSASKRLKSIEPASEKFSSLAGGKDLYGKSETSTGLSFLSKVIKQKKQDTKKDD</sequence>
<feature type="compositionally biased region" description="Polar residues" evidence="17">
    <location>
        <begin position="414"/>
        <end position="425"/>
    </location>
</feature>
<comment type="catalytic activity">
    <reaction evidence="13">
        <text>L-seryl-[protein] + ATP = O-phospho-L-seryl-[protein] + ADP + H(+)</text>
        <dbReference type="Rhea" id="RHEA:17989"/>
        <dbReference type="Rhea" id="RHEA-COMP:9863"/>
        <dbReference type="Rhea" id="RHEA-COMP:11604"/>
        <dbReference type="ChEBI" id="CHEBI:15378"/>
        <dbReference type="ChEBI" id="CHEBI:29999"/>
        <dbReference type="ChEBI" id="CHEBI:30616"/>
        <dbReference type="ChEBI" id="CHEBI:83421"/>
        <dbReference type="ChEBI" id="CHEBI:456216"/>
        <dbReference type="EC" id="2.7.11.22"/>
    </reaction>
</comment>
<evidence type="ECO:0000313" key="19">
    <source>
        <dbReference type="EMBL" id="TID13305.1"/>
    </source>
</evidence>
<evidence type="ECO:0000256" key="2">
    <source>
        <dbReference type="ARBA" id="ARBA00006485"/>
    </source>
</evidence>
<keyword evidence="10" id="KW-0539">Nucleus</keyword>
<evidence type="ECO:0000256" key="11">
    <source>
        <dbReference type="ARBA" id="ARBA00041018"/>
    </source>
</evidence>
<dbReference type="EMBL" id="SELW01000680">
    <property type="protein sequence ID" value="TID13305.1"/>
    <property type="molecule type" value="Genomic_DNA"/>
</dbReference>
<dbReference type="SMART" id="SM00220">
    <property type="entry name" value="S_TKc"/>
    <property type="match status" value="1"/>
</dbReference>
<feature type="compositionally biased region" description="Polar residues" evidence="17">
    <location>
        <begin position="529"/>
        <end position="541"/>
    </location>
</feature>
<dbReference type="Gene3D" id="3.30.200.20">
    <property type="entry name" value="Phosphorylase Kinase, domain 1"/>
    <property type="match status" value="1"/>
</dbReference>
<comment type="similarity">
    <text evidence="2">Belongs to the protein kinase superfamily. CMGC Ser/Thr protein kinase family. CDC2/CDKX subfamily.</text>
</comment>
<protein>
    <recommendedName>
        <fullName evidence="11">Serine/threonine-protein kinase BUR1</fullName>
        <ecNumber evidence="4">2.7.11.22</ecNumber>
        <ecNumber evidence="3">2.7.11.23</ecNumber>
    </recommendedName>
    <alternativeName>
        <fullName evidence="15">Serine/threonine-protein kinase bur1</fullName>
    </alternativeName>
</protein>
<gene>
    <name evidence="19" type="ORF">CANINC_004992</name>
</gene>
<feature type="region of interest" description="Disordered" evidence="17">
    <location>
        <begin position="1"/>
        <end position="48"/>
    </location>
</feature>
<dbReference type="InterPro" id="IPR000719">
    <property type="entry name" value="Prot_kinase_dom"/>
</dbReference>
<evidence type="ECO:0000313" key="20">
    <source>
        <dbReference type="Proteomes" id="UP000307173"/>
    </source>
</evidence>
<feature type="compositionally biased region" description="Pro residues" evidence="17">
    <location>
        <begin position="485"/>
        <end position="506"/>
    </location>
</feature>
<feature type="compositionally biased region" description="Polar residues" evidence="17">
    <location>
        <begin position="18"/>
        <end position="41"/>
    </location>
</feature>
<evidence type="ECO:0000259" key="18">
    <source>
        <dbReference type="PROSITE" id="PS50011"/>
    </source>
</evidence>
<evidence type="ECO:0000256" key="17">
    <source>
        <dbReference type="SAM" id="MobiDB-lite"/>
    </source>
</evidence>
<keyword evidence="20" id="KW-1185">Reference proteome</keyword>
<dbReference type="InterPro" id="IPR011009">
    <property type="entry name" value="Kinase-like_dom_sf"/>
</dbReference>
<dbReference type="GO" id="GO:0005524">
    <property type="term" value="F:ATP binding"/>
    <property type="evidence" value="ECO:0007669"/>
    <property type="project" value="UniProtKB-UniRule"/>
</dbReference>
<evidence type="ECO:0000256" key="6">
    <source>
        <dbReference type="ARBA" id="ARBA00022679"/>
    </source>
</evidence>
<evidence type="ECO:0000256" key="8">
    <source>
        <dbReference type="ARBA" id="ARBA00022777"/>
    </source>
</evidence>
<dbReference type="GO" id="GO:0005634">
    <property type="term" value="C:nucleus"/>
    <property type="evidence" value="ECO:0007669"/>
    <property type="project" value="UniProtKB-SubCell"/>
</dbReference>
<dbReference type="PANTHER" id="PTHR24056:SF233">
    <property type="entry name" value="CYCLIN-DEPENDENT KINASE 9"/>
    <property type="match status" value="1"/>
</dbReference>
<keyword evidence="7 16" id="KW-0547">Nucleotide-binding</keyword>
<keyword evidence="9 16" id="KW-0067">ATP-binding</keyword>
<evidence type="ECO:0000256" key="15">
    <source>
        <dbReference type="ARBA" id="ARBA00073250"/>
    </source>
</evidence>
<dbReference type="GO" id="GO:0030447">
    <property type="term" value="P:filamentous growth"/>
    <property type="evidence" value="ECO:0007669"/>
    <property type="project" value="UniProtKB-ARBA"/>
</dbReference>
<feature type="compositionally biased region" description="Basic residues" evidence="17">
    <location>
        <begin position="542"/>
        <end position="552"/>
    </location>
</feature>
<evidence type="ECO:0000256" key="16">
    <source>
        <dbReference type="PROSITE-ProRule" id="PRU10141"/>
    </source>
</evidence>
<feature type="domain" description="Protein kinase" evidence="18">
    <location>
        <begin position="56"/>
        <end position="352"/>
    </location>
</feature>
<feature type="compositionally biased region" description="Polar residues" evidence="17">
    <location>
        <begin position="391"/>
        <end position="401"/>
    </location>
</feature>
<dbReference type="STRING" id="52247.A0A4T0WUZ0"/>
<dbReference type="FunFam" id="1.10.510.10:FF:000415">
    <property type="entry name" value="CMGC/CDK/CRK7 protein kinase, variant"/>
    <property type="match status" value="1"/>
</dbReference>
<dbReference type="OrthoDB" id="28397at2759"/>
<organism evidence="19 20">
    <name type="scientific">Pichia inconspicua</name>
    <dbReference type="NCBI Taxonomy" id="52247"/>
    <lineage>
        <taxon>Eukaryota</taxon>
        <taxon>Fungi</taxon>
        <taxon>Dikarya</taxon>
        <taxon>Ascomycota</taxon>
        <taxon>Saccharomycotina</taxon>
        <taxon>Pichiomycetes</taxon>
        <taxon>Pichiales</taxon>
        <taxon>Pichiaceae</taxon>
        <taxon>Pichia</taxon>
    </lineage>
</organism>
<feature type="region of interest" description="Disordered" evidence="17">
    <location>
        <begin position="602"/>
        <end position="650"/>
    </location>
</feature>
<evidence type="ECO:0000256" key="13">
    <source>
        <dbReference type="ARBA" id="ARBA00048367"/>
    </source>
</evidence>
<dbReference type="EC" id="2.7.11.23" evidence="3"/>
<accession>A0A4T0WUZ0</accession>
<feature type="compositionally biased region" description="Low complexity" evidence="17">
    <location>
        <begin position="609"/>
        <end position="623"/>
    </location>
</feature>
<feature type="compositionally biased region" description="Basic and acidic residues" evidence="17">
    <location>
        <begin position="368"/>
        <end position="384"/>
    </location>
</feature>
<proteinExistence type="inferred from homology"/>
<dbReference type="GO" id="GO:0004693">
    <property type="term" value="F:cyclin-dependent protein serine/threonine kinase activity"/>
    <property type="evidence" value="ECO:0007669"/>
    <property type="project" value="UniProtKB-EC"/>
</dbReference>
<comment type="catalytic activity">
    <reaction evidence="12">
        <text>L-threonyl-[protein] + ATP = O-phospho-L-threonyl-[protein] + ADP + H(+)</text>
        <dbReference type="Rhea" id="RHEA:46608"/>
        <dbReference type="Rhea" id="RHEA-COMP:11060"/>
        <dbReference type="Rhea" id="RHEA-COMP:11605"/>
        <dbReference type="ChEBI" id="CHEBI:15378"/>
        <dbReference type="ChEBI" id="CHEBI:30013"/>
        <dbReference type="ChEBI" id="CHEBI:30616"/>
        <dbReference type="ChEBI" id="CHEBI:61977"/>
        <dbReference type="ChEBI" id="CHEBI:456216"/>
        <dbReference type="EC" id="2.7.11.22"/>
    </reaction>
</comment>
<evidence type="ECO:0000256" key="3">
    <source>
        <dbReference type="ARBA" id="ARBA00012409"/>
    </source>
</evidence>